<dbReference type="InterPro" id="IPR010998">
    <property type="entry name" value="Integrase_recombinase_N"/>
</dbReference>
<organism evidence="6 7">
    <name type="scientific">Methylobacterium haplocladii</name>
    <dbReference type="NCBI Taxonomy" id="1176176"/>
    <lineage>
        <taxon>Bacteria</taxon>
        <taxon>Pseudomonadati</taxon>
        <taxon>Pseudomonadota</taxon>
        <taxon>Alphaproteobacteria</taxon>
        <taxon>Hyphomicrobiales</taxon>
        <taxon>Methylobacteriaceae</taxon>
        <taxon>Methylobacterium</taxon>
    </lineage>
</organism>
<dbReference type="Proteomes" id="UP000321258">
    <property type="component" value="Unassembled WGS sequence"/>
</dbReference>
<comment type="caution">
    <text evidence="6">The sequence shown here is derived from an EMBL/GenBank/DDBJ whole genome shotgun (WGS) entry which is preliminary data.</text>
</comment>
<evidence type="ECO:0000313" key="6">
    <source>
        <dbReference type="EMBL" id="GEO97829.1"/>
    </source>
</evidence>
<keyword evidence="3" id="KW-0238">DNA-binding</keyword>
<dbReference type="Gene3D" id="1.10.150.130">
    <property type="match status" value="1"/>
</dbReference>
<dbReference type="OrthoDB" id="7222937at2"/>
<dbReference type="GO" id="GO:0006310">
    <property type="term" value="P:DNA recombination"/>
    <property type="evidence" value="ECO:0007669"/>
    <property type="project" value="UniProtKB-KW"/>
</dbReference>
<dbReference type="EMBL" id="BJZT01000002">
    <property type="protein sequence ID" value="GEO97829.1"/>
    <property type="molecule type" value="Genomic_DNA"/>
</dbReference>
<dbReference type="PANTHER" id="PTHR30349">
    <property type="entry name" value="PHAGE INTEGRASE-RELATED"/>
    <property type="match status" value="1"/>
</dbReference>
<evidence type="ECO:0000259" key="5">
    <source>
        <dbReference type="PROSITE" id="PS51898"/>
    </source>
</evidence>
<dbReference type="Gene3D" id="1.10.443.10">
    <property type="entry name" value="Intergrase catalytic core"/>
    <property type="match status" value="1"/>
</dbReference>
<dbReference type="RefSeq" id="WP_147076117.1">
    <property type="nucleotide sequence ID" value="NZ_BJZT01000002.1"/>
</dbReference>
<comment type="similarity">
    <text evidence="1">Belongs to the 'phage' integrase family.</text>
</comment>
<dbReference type="GO" id="GO:0015074">
    <property type="term" value="P:DNA integration"/>
    <property type="evidence" value="ECO:0007669"/>
    <property type="project" value="UniProtKB-KW"/>
</dbReference>
<dbReference type="AlphaFoldDB" id="A0A512IJG0"/>
<gene>
    <name evidence="6" type="ORF">MHA02_02170</name>
</gene>
<dbReference type="SUPFAM" id="SSF56349">
    <property type="entry name" value="DNA breaking-rejoining enzymes"/>
    <property type="match status" value="1"/>
</dbReference>
<feature type="domain" description="Tyr recombinase" evidence="5">
    <location>
        <begin position="268"/>
        <end position="456"/>
    </location>
</feature>
<dbReference type="InterPro" id="IPR011010">
    <property type="entry name" value="DNA_brk_join_enz"/>
</dbReference>
<evidence type="ECO:0000256" key="4">
    <source>
        <dbReference type="ARBA" id="ARBA00023172"/>
    </source>
</evidence>
<evidence type="ECO:0000256" key="2">
    <source>
        <dbReference type="ARBA" id="ARBA00022908"/>
    </source>
</evidence>
<dbReference type="InterPro" id="IPR002104">
    <property type="entry name" value="Integrase_catalytic"/>
</dbReference>
<name>A0A512IJG0_9HYPH</name>
<dbReference type="InterPro" id="IPR050090">
    <property type="entry name" value="Tyrosine_recombinase_XerCD"/>
</dbReference>
<dbReference type="GO" id="GO:0003677">
    <property type="term" value="F:DNA binding"/>
    <property type="evidence" value="ECO:0007669"/>
    <property type="project" value="UniProtKB-KW"/>
</dbReference>
<proteinExistence type="inferred from homology"/>
<keyword evidence="7" id="KW-1185">Reference proteome</keyword>
<keyword evidence="4" id="KW-0233">DNA recombination</keyword>
<reference evidence="6 7" key="1">
    <citation type="submission" date="2019-07" db="EMBL/GenBank/DDBJ databases">
        <title>Whole genome shotgun sequence of Methylobacterium haplocladii NBRC 107714.</title>
        <authorList>
            <person name="Hosoyama A."/>
            <person name="Uohara A."/>
            <person name="Ohji S."/>
            <person name="Ichikawa N."/>
        </authorList>
    </citation>
    <scope>NUCLEOTIDE SEQUENCE [LARGE SCALE GENOMIC DNA]</scope>
    <source>
        <strain evidence="6 7">NBRC 107714</strain>
    </source>
</reference>
<dbReference type="InterPro" id="IPR013762">
    <property type="entry name" value="Integrase-like_cat_sf"/>
</dbReference>
<accession>A0A512IJG0</accession>
<evidence type="ECO:0000256" key="1">
    <source>
        <dbReference type="ARBA" id="ARBA00008857"/>
    </source>
</evidence>
<evidence type="ECO:0000256" key="3">
    <source>
        <dbReference type="ARBA" id="ARBA00023125"/>
    </source>
</evidence>
<sequence length="477" mass="53580">MPRQPDPKKAYLELHGTTWRVSVAVPKEARKALGTGRLKHNLGTDSLSVANVLKRQHVERFKRQIQDALDASRGPSRSDLNVALELGKVAGRLREQGTPEEWRAFTDAVYERQAEIRWKDARWITVEDPEDGPFEQEQERPEQARKADLFSDVAYGRATPIDLHHEAYLAQLFVTRRTKSDDERALKLILQWCARDGIPPSVERIDGKRAYAFADALKEMTGLDHVTLNKYIGRLSSYWQYLVQRTDAAKTNVFAGVVVKGPKKPHDQKERPFSNGELARLLLGPATPHMSDLMMIGALTGARLDAIVRLRVCDTANRCLLFQPQKSETTARYVPVHPDLAAVIARRTAGKAPSDDLFPEWPPVTDPNSKRERSFKASNHFTDYRRSVGVSHDIPGVRRSLVNFHSFRRWFISRLEQADVADSLIAAVVGHKRSGITLGVYSEGPVMGSARRAVAKVRLPPLDGSLVQEPDQVIARS</sequence>
<dbReference type="PROSITE" id="PS51898">
    <property type="entry name" value="TYR_RECOMBINASE"/>
    <property type="match status" value="1"/>
</dbReference>
<keyword evidence="2" id="KW-0229">DNA integration</keyword>
<protein>
    <recommendedName>
        <fullName evidence="5">Tyr recombinase domain-containing protein</fullName>
    </recommendedName>
</protein>
<evidence type="ECO:0000313" key="7">
    <source>
        <dbReference type="Proteomes" id="UP000321258"/>
    </source>
</evidence>
<dbReference type="PANTHER" id="PTHR30349:SF64">
    <property type="entry name" value="PROPHAGE INTEGRASE INTD-RELATED"/>
    <property type="match status" value="1"/>
</dbReference>